<dbReference type="CDD" id="cd16329">
    <property type="entry name" value="LolA_like"/>
    <property type="match status" value="1"/>
</dbReference>
<dbReference type="Pfam" id="PF17131">
    <property type="entry name" value="LolA_like"/>
    <property type="match status" value="1"/>
</dbReference>
<evidence type="ECO:0000259" key="1">
    <source>
        <dbReference type="Pfam" id="PF17131"/>
    </source>
</evidence>
<proteinExistence type="predicted"/>
<reference evidence="2" key="1">
    <citation type="journal article" date="2020" name="mSystems">
        <title>Genome- and Community-Level Interaction Insights into Carbon Utilization and Element Cycling Functions of Hydrothermarchaeota in Hydrothermal Sediment.</title>
        <authorList>
            <person name="Zhou Z."/>
            <person name="Liu Y."/>
            <person name="Xu W."/>
            <person name="Pan J."/>
            <person name="Luo Z.H."/>
            <person name="Li M."/>
        </authorList>
    </citation>
    <scope>NUCLEOTIDE SEQUENCE [LARGE SCALE GENOMIC DNA]</scope>
    <source>
        <strain evidence="2">SpSt-464</strain>
    </source>
</reference>
<sequence>MAKKIIFLLSSIFSILLFSYDKDYILEKVEKNLSVKNVIYRASMKIEDDENTRDMELLLYIKDEKNVYVEVISSSDGNRSRFLKKDNSMWLYLTSAGRSVLIKGHMLKEGFMGSSLSYEDISENRRLRDVYDINVIEDEKYYILEMKAKVEDAPYKFKKSYIRKDIFLPYKEEIYSSSNRLLKEFYIEDYEKIKDIYFPKKVVMKDLLQKKNITTVEYKEINLKDKLSDNYFTKTYLER</sequence>
<dbReference type="Gene3D" id="2.50.20.10">
    <property type="entry name" value="Lipoprotein localisation LolA/LolB/LppX"/>
    <property type="match status" value="1"/>
</dbReference>
<evidence type="ECO:0000313" key="2">
    <source>
        <dbReference type="EMBL" id="HFK23323.1"/>
    </source>
</evidence>
<gene>
    <name evidence="2" type="ORF">ENS15_01510</name>
</gene>
<feature type="domain" description="Uncharacterized protein TP-0789" evidence="1">
    <location>
        <begin position="65"/>
        <end position="239"/>
    </location>
</feature>
<protein>
    <submittedName>
        <fullName evidence="2">Outer membrane lipoprotein-sorting protein</fullName>
    </submittedName>
</protein>
<name>A0A7C3N7M8_UNCW3</name>
<accession>A0A7C3N7M8</accession>
<dbReference type="EMBL" id="DSTT01000002">
    <property type="protein sequence ID" value="HFK23323.1"/>
    <property type="molecule type" value="Genomic_DNA"/>
</dbReference>
<comment type="caution">
    <text evidence="2">The sequence shown here is derived from an EMBL/GenBank/DDBJ whole genome shotgun (WGS) entry which is preliminary data.</text>
</comment>
<dbReference type="AlphaFoldDB" id="A0A7C3N7M8"/>
<keyword evidence="2" id="KW-0449">Lipoprotein</keyword>
<dbReference type="InterPro" id="IPR033399">
    <property type="entry name" value="TP_0789-like"/>
</dbReference>
<organism evidence="2">
    <name type="scientific">candidate division WOR-3 bacterium</name>
    <dbReference type="NCBI Taxonomy" id="2052148"/>
    <lineage>
        <taxon>Bacteria</taxon>
        <taxon>Bacteria division WOR-3</taxon>
    </lineage>
</organism>